<accession>A0A8C4TIX6</accession>
<dbReference type="InterPro" id="IPR040446">
    <property type="entry name" value="RRP7"/>
</dbReference>
<dbReference type="Ensembl" id="ENSECRT00000030660.1">
    <property type="protein sequence ID" value="ENSECRP00000030021.1"/>
    <property type="gene ID" value="ENSECRG00000020387.1"/>
</dbReference>
<dbReference type="RefSeq" id="XP_028671176.1">
    <property type="nucleotide sequence ID" value="XM_028815343.2"/>
</dbReference>
<dbReference type="InterPro" id="IPR034890">
    <property type="entry name" value="Rrp7A_RRM"/>
</dbReference>
<feature type="coiled-coil region" evidence="2">
    <location>
        <begin position="245"/>
        <end position="272"/>
    </location>
</feature>
<keyword evidence="6" id="KW-1185">Reference proteome</keyword>
<dbReference type="InterPro" id="IPR040447">
    <property type="entry name" value="RRM_Rrp7"/>
</dbReference>
<feature type="domain" description="Ribosomal RNA-processing protein 7 C-terminal" evidence="3">
    <location>
        <begin position="160"/>
        <end position="278"/>
    </location>
</feature>
<gene>
    <name evidence="5" type="primary">RRP7A</name>
</gene>
<dbReference type="Gene3D" id="3.30.70.330">
    <property type="match status" value="1"/>
</dbReference>
<dbReference type="GO" id="GO:0034456">
    <property type="term" value="C:UTP-C complex"/>
    <property type="evidence" value="ECO:0007669"/>
    <property type="project" value="TreeGrafter"/>
</dbReference>
<dbReference type="Pfam" id="PF17799">
    <property type="entry name" value="RRM_Rrp7"/>
    <property type="match status" value="1"/>
</dbReference>
<feature type="domain" description="Rrp7 RRM-like N-terminal" evidence="4">
    <location>
        <begin position="18"/>
        <end position="76"/>
    </location>
</feature>
<dbReference type="InterPro" id="IPR012677">
    <property type="entry name" value="Nucleotide-bd_a/b_plait_sf"/>
</dbReference>
<reference evidence="5" key="1">
    <citation type="submission" date="2021-06" db="EMBL/GenBank/DDBJ databases">
        <authorList>
            <consortium name="Wellcome Sanger Institute Data Sharing"/>
        </authorList>
    </citation>
    <scope>NUCLEOTIDE SEQUENCE [LARGE SCALE GENOMIC DNA]</scope>
</reference>
<comment type="similarity">
    <text evidence="1">Belongs to the RRP7 family.</text>
</comment>
<proteinExistence type="inferred from homology"/>
<evidence type="ECO:0000259" key="4">
    <source>
        <dbReference type="Pfam" id="PF17799"/>
    </source>
</evidence>
<dbReference type="GO" id="GO:0003676">
    <property type="term" value="F:nucleic acid binding"/>
    <property type="evidence" value="ECO:0007669"/>
    <property type="project" value="InterPro"/>
</dbReference>
<keyword evidence="2" id="KW-0175">Coiled coil</keyword>
<dbReference type="AlphaFoldDB" id="A0A8C4TIX6"/>
<dbReference type="GO" id="GO:0032545">
    <property type="term" value="C:CURI complex"/>
    <property type="evidence" value="ECO:0007669"/>
    <property type="project" value="TreeGrafter"/>
</dbReference>
<dbReference type="InterPro" id="IPR035979">
    <property type="entry name" value="RBD_domain_sf"/>
</dbReference>
<organism evidence="5 6">
    <name type="scientific">Erpetoichthys calabaricus</name>
    <name type="common">Rope fish</name>
    <name type="synonym">Calamoichthys calabaricus</name>
    <dbReference type="NCBI Taxonomy" id="27687"/>
    <lineage>
        <taxon>Eukaryota</taxon>
        <taxon>Metazoa</taxon>
        <taxon>Chordata</taxon>
        <taxon>Craniata</taxon>
        <taxon>Vertebrata</taxon>
        <taxon>Euteleostomi</taxon>
        <taxon>Actinopterygii</taxon>
        <taxon>Polypteriformes</taxon>
        <taxon>Polypteridae</taxon>
        <taxon>Erpetoichthys</taxon>
    </lineage>
</organism>
<evidence type="ECO:0000259" key="3">
    <source>
        <dbReference type="Pfam" id="PF12923"/>
    </source>
</evidence>
<dbReference type="Pfam" id="PF12923">
    <property type="entry name" value="RRP7"/>
    <property type="match status" value="1"/>
</dbReference>
<evidence type="ECO:0000313" key="5">
    <source>
        <dbReference type="Ensembl" id="ENSECRP00000030021.1"/>
    </source>
</evidence>
<sequence length="278" mass="32084">MAAPGKKHAIGLQEIPGGFTAIPVCFQKTSRSHHYLYVKEHKVRTEAHATRPLDRTLFVLNVPPYCDEACLKRILSPCGHICSIEMRDKPGPEEKDDNGQSKFFKAPQPQGFSVAYVVFRKASGVAAAKKLRPKNPIVLSTDDHPIKTGIKKWISEYRDSLINPEELQAEVNAFMQEYDKKEAEEKQRAEAEDGVPDEEGWIKVTRHGKRPVMPRTQAASQKILAREKKKRAKKELLNFYAWQHRESKREHIAELRKKFEEDKQRIALMRAQRKFRPY</sequence>
<reference evidence="5" key="3">
    <citation type="submission" date="2025-09" db="UniProtKB">
        <authorList>
            <consortium name="Ensembl"/>
        </authorList>
    </citation>
    <scope>IDENTIFICATION</scope>
</reference>
<dbReference type="GO" id="GO:0000028">
    <property type="term" value="P:ribosomal small subunit assembly"/>
    <property type="evidence" value="ECO:0007669"/>
    <property type="project" value="TreeGrafter"/>
</dbReference>
<dbReference type="GeneID" id="114662046"/>
<dbReference type="Proteomes" id="UP000694620">
    <property type="component" value="Chromosome 12"/>
</dbReference>
<name>A0A8C4TIX6_ERPCA</name>
<dbReference type="SUPFAM" id="SSF54928">
    <property type="entry name" value="RNA-binding domain, RBD"/>
    <property type="match status" value="1"/>
</dbReference>
<dbReference type="GeneTree" id="ENSGT00390000018482"/>
<dbReference type="InterPro" id="IPR024326">
    <property type="entry name" value="RRP7_C"/>
</dbReference>
<evidence type="ECO:0000256" key="1">
    <source>
        <dbReference type="ARBA" id="ARBA00006110"/>
    </source>
</evidence>
<protein>
    <submittedName>
        <fullName evidence="5">Ribosomal RNA processing 7 homolog A</fullName>
    </submittedName>
</protein>
<dbReference type="OrthoDB" id="5390at2759"/>
<reference evidence="5" key="2">
    <citation type="submission" date="2025-08" db="UniProtKB">
        <authorList>
            <consortium name="Ensembl"/>
        </authorList>
    </citation>
    <scope>IDENTIFICATION</scope>
</reference>
<dbReference type="Gene3D" id="6.10.250.1770">
    <property type="match status" value="1"/>
</dbReference>
<dbReference type="GO" id="GO:0006364">
    <property type="term" value="P:rRNA processing"/>
    <property type="evidence" value="ECO:0007669"/>
    <property type="project" value="TreeGrafter"/>
</dbReference>
<dbReference type="CDD" id="cd12951">
    <property type="entry name" value="RRP7_Rrp7A"/>
    <property type="match status" value="1"/>
</dbReference>
<evidence type="ECO:0000313" key="6">
    <source>
        <dbReference type="Proteomes" id="UP000694620"/>
    </source>
</evidence>
<evidence type="ECO:0000256" key="2">
    <source>
        <dbReference type="SAM" id="Coils"/>
    </source>
</evidence>
<dbReference type="CDD" id="cd12294">
    <property type="entry name" value="RRM_Rrp7A"/>
    <property type="match status" value="1"/>
</dbReference>
<dbReference type="PANTHER" id="PTHR13191:SF0">
    <property type="entry name" value="RIBOSOMAL RNA-PROCESSING PROTEIN 7 HOMOLOG A-RELATED"/>
    <property type="match status" value="1"/>
</dbReference>
<dbReference type="PANTHER" id="PTHR13191">
    <property type="entry name" value="RIBOSOMAL RNA PROCESSING PROTEIN 7-RELATED"/>
    <property type="match status" value="1"/>
</dbReference>